<evidence type="ECO:0000313" key="2">
    <source>
        <dbReference type="Proteomes" id="UP000549052"/>
    </source>
</evidence>
<dbReference type="Proteomes" id="UP000549052">
    <property type="component" value="Unassembled WGS sequence"/>
</dbReference>
<sequence>MLPLKIVSIDQSVPAAVITIAIEIVPAFQITKRSVSFGPFNDFFLAIPAHQLAHARRAPGALPALFGCDPVAIESLEEYLGAFPLGEALDDETFVIVIVVVIETVIPLCSQCC</sequence>
<comment type="caution">
    <text evidence="1">The sequence shown here is derived from an EMBL/GenBank/DDBJ whole genome shotgun (WGS) entry which is preliminary data.</text>
</comment>
<reference evidence="1 2" key="1">
    <citation type="submission" date="2020-07" db="EMBL/GenBank/DDBJ databases">
        <title>Genomic Encyclopedia of Type Strains, Phase IV (KMG-V): Genome sequencing to study the core and pangenomes of soil and plant-associated prokaryotes.</title>
        <authorList>
            <person name="Whitman W."/>
        </authorList>
    </citation>
    <scope>NUCLEOTIDE SEQUENCE [LARGE SCALE GENOMIC DNA]</scope>
    <source>
        <strain evidence="1 2">AN3</strain>
    </source>
</reference>
<gene>
    <name evidence="1" type="ORF">FHW16_000003</name>
</gene>
<dbReference type="RefSeq" id="WP_182547143.1">
    <property type="nucleotide sequence ID" value="NZ_JACGXN010000001.1"/>
</dbReference>
<name>A0A839E8W9_9HYPH</name>
<protein>
    <submittedName>
        <fullName evidence="1">Uncharacterized protein</fullName>
    </submittedName>
</protein>
<evidence type="ECO:0000313" key="1">
    <source>
        <dbReference type="EMBL" id="MBA8876321.1"/>
    </source>
</evidence>
<dbReference type="AlphaFoldDB" id="A0A839E8W9"/>
<proteinExistence type="predicted"/>
<accession>A0A839E8W9</accession>
<dbReference type="EMBL" id="JACGXN010000001">
    <property type="protein sequence ID" value="MBA8876321.1"/>
    <property type="molecule type" value="Genomic_DNA"/>
</dbReference>
<keyword evidence="2" id="KW-1185">Reference proteome</keyword>
<organism evidence="1 2">
    <name type="scientific">Phyllobacterium myrsinacearum</name>
    <dbReference type="NCBI Taxonomy" id="28101"/>
    <lineage>
        <taxon>Bacteria</taxon>
        <taxon>Pseudomonadati</taxon>
        <taxon>Pseudomonadota</taxon>
        <taxon>Alphaproteobacteria</taxon>
        <taxon>Hyphomicrobiales</taxon>
        <taxon>Phyllobacteriaceae</taxon>
        <taxon>Phyllobacterium</taxon>
    </lineage>
</organism>